<evidence type="ECO:0000313" key="3">
    <source>
        <dbReference type="Proteomes" id="UP001164743"/>
    </source>
</evidence>
<proteinExistence type="predicted"/>
<dbReference type="EMBL" id="CP110434">
    <property type="protein sequence ID" value="WAQ91506.1"/>
    <property type="molecule type" value="Genomic_DNA"/>
</dbReference>
<protein>
    <submittedName>
        <fullName evidence="2">Uncharacterized protein</fullName>
    </submittedName>
</protein>
<accession>A0ABY7D1P5</accession>
<evidence type="ECO:0000313" key="2">
    <source>
        <dbReference type="EMBL" id="WAQ91506.1"/>
    </source>
</evidence>
<reference evidence="2" key="1">
    <citation type="submission" date="2022-10" db="EMBL/GenBank/DDBJ databases">
        <title>Puccinia triticina Genome sequencing and assembly.</title>
        <authorList>
            <person name="Li C."/>
        </authorList>
    </citation>
    <scope>NUCLEOTIDE SEQUENCE</scope>
    <source>
        <strain evidence="2">Pt15</strain>
    </source>
</reference>
<feature type="compositionally biased region" description="Polar residues" evidence="1">
    <location>
        <begin position="52"/>
        <end position="68"/>
    </location>
</feature>
<sequence>MVKPIAQEPESKLLLNMVFDPLLLRTISRRGELQIQLHLLYGWLKFSPPNTLPSTGQPQRNALSQLSCPSPPNHVFLGPEAA</sequence>
<dbReference type="Proteomes" id="UP001164743">
    <property type="component" value="Chromosome 14A"/>
</dbReference>
<dbReference type="RefSeq" id="XP_053027061.1">
    <property type="nucleotide sequence ID" value="XM_053163101.1"/>
</dbReference>
<name>A0ABY7D1P5_9BASI</name>
<organism evidence="2 3">
    <name type="scientific">Puccinia triticina</name>
    <dbReference type="NCBI Taxonomy" id="208348"/>
    <lineage>
        <taxon>Eukaryota</taxon>
        <taxon>Fungi</taxon>
        <taxon>Dikarya</taxon>
        <taxon>Basidiomycota</taxon>
        <taxon>Pucciniomycotina</taxon>
        <taxon>Pucciniomycetes</taxon>
        <taxon>Pucciniales</taxon>
        <taxon>Pucciniaceae</taxon>
        <taxon>Puccinia</taxon>
    </lineage>
</organism>
<feature type="region of interest" description="Disordered" evidence="1">
    <location>
        <begin position="52"/>
        <end position="82"/>
    </location>
</feature>
<evidence type="ECO:0000256" key="1">
    <source>
        <dbReference type="SAM" id="MobiDB-lite"/>
    </source>
</evidence>
<dbReference type="GeneID" id="77803996"/>
<gene>
    <name evidence="2" type="ORF">PtA15_14A390</name>
</gene>
<keyword evidence="3" id="KW-1185">Reference proteome</keyword>